<dbReference type="InterPro" id="IPR050553">
    <property type="entry name" value="Thioredoxin_ResA/DsbE_sf"/>
</dbReference>
<dbReference type="InterPro" id="IPR013740">
    <property type="entry name" value="Redoxin"/>
</dbReference>
<dbReference type="PROSITE" id="PS51352">
    <property type="entry name" value="THIOREDOXIN_2"/>
    <property type="match status" value="1"/>
</dbReference>
<dbReference type="Gene3D" id="3.40.30.10">
    <property type="entry name" value="Glutaredoxin"/>
    <property type="match status" value="1"/>
</dbReference>
<dbReference type="PROSITE" id="PS00194">
    <property type="entry name" value="THIOREDOXIN_1"/>
    <property type="match status" value="1"/>
</dbReference>
<comment type="caution">
    <text evidence="5">The sequence shown here is derived from an EMBL/GenBank/DDBJ whole genome shotgun (WGS) entry which is preliminary data.</text>
</comment>
<accession>A0ABR6KL95</accession>
<protein>
    <submittedName>
        <fullName evidence="5">Peroxiredoxin</fullName>
    </submittedName>
</protein>
<organism evidence="5 6">
    <name type="scientific">Parabacteroides faecis</name>
    <dbReference type="NCBI Taxonomy" id="1217282"/>
    <lineage>
        <taxon>Bacteria</taxon>
        <taxon>Pseudomonadati</taxon>
        <taxon>Bacteroidota</taxon>
        <taxon>Bacteroidia</taxon>
        <taxon>Bacteroidales</taxon>
        <taxon>Tannerellaceae</taxon>
        <taxon>Parabacteroides</taxon>
    </lineage>
</organism>
<evidence type="ECO:0000313" key="6">
    <source>
        <dbReference type="Proteomes" id="UP000533637"/>
    </source>
</evidence>
<evidence type="ECO:0000256" key="1">
    <source>
        <dbReference type="ARBA" id="ARBA00004196"/>
    </source>
</evidence>
<dbReference type="Pfam" id="PF08534">
    <property type="entry name" value="Redoxin"/>
    <property type="match status" value="1"/>
</dbReference>
<keyword evidence="6" id="KW-1185">Reference proteome</keyword>
<dbReference type="SUPFAM" id="SSF52833">
    <property type="entry name" value="Thioredoxin-like"/>
    <property type="match status" value="1"/>
</dbReference>
<feature type="domain" description="Thioredoxin" evidence="4">
    <location>
        <begin position="269"/>
        <end position="412"/>
    </location>
</feature>
<evidence type="ECO:0000256" key="2">
    <source>
        <dbReference type="ARBA" id="ARBA00022748"/>
    </source>
</evidence>
<keyword evidence="3" id="KW-0676">Redox-active center</keyword>
<dbReference type="InterPro" id="IPR013766">
    <property type="entry name" value="Thioredoxin_domain"/>
</dbReference>
<evidence type="ECO:0000313" key="5">
    <source>
        <dbReference type="EMBL" id="MBB4622251.1"/>
    </source>
</evidence>
<keyword evidence="2" id="KW-0201">Cytochrome c-type biogenesis</keyword>
<sequence>MNMGKQIRMTSILLLALIFCIPCMGQKKKLDTGTAEYLKKVLEKLDEVSSATYYEDVKAWEPGDTIPVVAERLFCKEYTNPKDTTIGSSFVILKGTDTTRFEFGYNGEVNVTTYHDKKGIMIDDFTHRDLPFRLVSPPFFNYTKSIVNYILETTDSISTDLKEFDDYRYLKLVIHEDRQVEFFGKAYYIPKPPFDFGDPTSVYELWIGKSDDLPYKYRREMSHSISSSDCVDAELNKISISDFDLFSYFPEGYEIRRYGEVRDTTRKSDLVGKKAPDWALKDANEKTVSLSDYDKSKVLVIQLTGIGCGPCMASIPFLNKLKKDYNTEDVEVVAIETWVRKGHALQNYVGRHKIGYTFLAANDDVVEAFQTRRAVPFFFILDGQRIIRKVIQGYSADTTDEEIIGIINELLSK</sequence>
<dbReference type="InterPro" id="IPR017937">
    <property type="entry name" value="Thioredoxin_CS"/>
</dbReference>
<dbReference type="EMBL" id="JACHOC010000003">
    <property type="protein sequence ID" value="MBB4622251.1"/>
    <property type="molecule type" value="Genomic_DNA"/>
</dbReference>
<dbReference type="PANTHER" id="PTHR42852">
    <property type="entry name" value="THIOL:DISULFIDE INTERCHANGE PROTEIN DSBE"/>
    <property type="match status" value="1"/>
</dbReference>
<proteinExistence type="predicted"/>
<dbReference type="PANTHER" id="PTHR42852:SF17">
    <property type="entry name" value="THIOREDOXIN-LIKE PROTEIN HI_1115"/>
    <property type="match status" value="1"/>
</dbReference>
<dbReference type="CDD" id="cd02966">
    <property type="entry name" value="TlpA_like_family"/>
    <property type="match status" value="1"/>
</dbReference>
<reference evidence="5 6" key="1">
    <citation type="submission" date="2020-08" db="EMBL/GenBank/DDBJ databases">
        <title>Genomic Encyclopedia of Type Strains, Phase IV (KMG-IV): sequencing the most valuable type-strain genomes for metagenomic binning, comparative biology and taxonomic classification.</title>
        <authorList>
            <person name="Goeker M."/>
        </authorList>
    </citation>
    <scope>NUCLEOTIDE SEQUENCE [LARGE SCALE GENOMIC DNA]</scope>
    <source>
        <strain evidence="5 6">DSM 102983</strain>
    </source>
</reference>
<comment type="subcellular location">
    <subcellularLocation>
        <location evidence="1">Cell envelope</location>
    </subcellularLocation>
</comment>
<gene>
    <name evidence="5" type="ORF">GGQ57_002148</name>
</gene>
<evidence type="ECO:0000256" key="3">
    <source>
        <dbReference type="ARBA" id="ARBA00023284"/>
    </source>
</evidence>
<name>A0ABR6KL95_9BACT</name>
<evidence type="ECO:0000259" key="4">
    <source>
        <dbReference type="PROSITE" id="PS51352"/>
    </source>
</evidence>
<dbReference type="InterPro" id="IPR036249">
    <property type="entry name" value="Thioredoxin-like_sf"/>
</dbReference>
<dbReference type="Proteomes" id="UP000533637">
    <property type="component" value="Unassembled WGS sequence"/>
</dbReference>